<dbReference type="eggNOG" id="COG1846">
    <property type="taxonomic scope" value="Bacteria"/>
</dbReference>
<evidence type="ECO:0000313" key="3">
    <source>
        <dbReference type="Proteomes" id="UP000016568"/>
    </source>
</evidence>
<dbReference type="EMBL" id="BASZ01000001">
    <property type="protein sequence ID" value="GAD47806.1"/>
    <property type="molecule type" value="Genomic_DNA"/>
</dbReference>
<sequence>MLLSDRAYLIIPLLQGYEWFDEGLQRSLRAREWPALTRPESMIMIHVLLEMTKPSEIARSLGLTRQAVHRTLGNICEKGLFEMKPDPEDGRGSVIELTEQGKAMRQDAQHIVNLMFAELRYRLGEDKIAALAEVLSMDWGPIPSFGLNDRRLT</sequence>
<gene>
    <name evidence="2" type="ORF">NT2_01_05800</name>
</gene>
<dbReference type="InterPro" id="IPR036390">
    <property type="entry name" value="WH_DNA-bd_sf"/>
</dbReference>
<evidence type="ECO:0000313" key="2">
    <source>
        <dbReference type="EMBL" id="GAD47806.1"/>
    </source>
</evidence>
<dbReference type="SUPFAM" id="SSF46785">
    <property type="entry name" value="Winged helix' DNA-binding domain"/>
    <property type="match status" value="1"/>
</dbReference>
<dbReference type="InterPro" id="IPR039422">
    <property type="entry name" value="MarR/SlyA-like"/>
</dbReference>
<dbReference type="GO" id="GO:0006950">
    <property type="term" value="P:response to stress"/>
    <property type="evidence" value="ECO:0007669"/>
    <property type="project" value="TreeGrafter"/>
</dbReference>
<protein>
    <recommendedName>
        <fullName evidence="1">HTH marR-type domain-containing protein</fullName>
    </recommendedName>
</protein>
<comment type="caution">
    <text evidence="2">The sequence shown here is derived from an EMBL/GenBank/DDBJ whole genome shotgun (WGS) entry which is preliminary data.</text>
</comment>
<dbReference type="PANTHER" id="PTHR33164">
    <property type="entry name" value="TRANSCRIPTIONAL REGULATOR, MARR FAMILY"/>
    <property type="match status" value="1"/>
</dbReference>
<dbReference type="Pfam" id="PF12802">
    <property type="entry name" value="MarR_2"/>
    <property type="match status" value="1"/>
</dbReference>
<dbReference type="InterPro" id="IPR000835">
    <property type="entry name" value="HTH_MarR-typ"/>
</dbReference>
<dbReference type="SMART" id="SM00347">
    <property type="entry name" value="HTH_MARR"/>
    <property type="match status" value="1"/>
</dbReference>
<dbReference type="AlphaFoldDB" id="U2Y458"/>
<dbReference type="Gene3D" id="1.10.10.10">
    <property type="entry name" value="Winged helix-like DNA-binding domain superfamily/Winged helix DNA-binding domain"/>
    <property type="match status" value="1"/>
</dbReference>
<dbReference type="RefSeq" id="WP_021688713.1">
    <property type="nucleotide sequence ID" value="NZ_BASZ01000001.1"/>
</dbReference>
<dbReference type="InterPro" id="IPR036388">
    <property type="entry name" value="WH-like_DNA-bd_sf"/>
</dbReference>
<keyword evidence="3" id="KW-1185">Reference proteome</keyword>
<dbReference type="OrthoDB" id="582199at2"/>
<dbReference type="KEGG" id="ntd:EGO55_14245"/>
<name>U2Y458_9SPHN</name>
<proteinExistence type="predicted"/>
<feature type="domain" description="HTH marR-type" evidence="1">
    <location>
        <begin position="26"/>
        <end position="128"/>
    </location>
</feature>
<dbReference type="GO" id="GO:0003700">
    <property type="term" value="F:DNA-binding transcription factor activity"/>
    <property type="evidence" value="ECO:0007669"/>
    <property type="project" value="InterPro"/>
</dbReference>
<dbReference type="Proteomes" id="UP000016568">
    <property type="component" value="Unassembled WGS sequence"/>
</dbReference>
<organism evidence="2 3">
    <name type="scientific">Caenibius tardaugens NBRC 16725</name>
    <dbReference type="NCBI Taxonomy" id="1219035"/>
    <lineage>
        <taxon>Bacteria</taxon>
        <taxon>Pseudomonadati</taxon>
        <taxon>Pseudomonadota</taxon>
        <taxon>Alphaproteobacteria</taxon>
        <taxon>Sphingomonadales</taxon>
        <taxon>Erythrobacteraceae</taxon>
        <taxon>Caenibius</taxon>
    </lineage>
</organism>
<dbReference type="PRINTS" id="PR00598">
    <property type="entry name" value="HTHMARR"/>
</dbReference>
<reference evidence="2 3" key="1">
    <citation type="submission" date="2013-09" db="EMBL/GenBank/DDBJ databases">
        <title>Whole genome shotgun sequence of Novosphingobium tardaugens NBRC 16725.</title>
        <authorList>
            <person name="Isaki S."/>
            <person name="Hosoyama A."/>
            <person name="Tsuchikane K."/>
            <person name="Katsumata H."/>
            <person name="Ando Y."/>
            <person name="Yamazaki S."/>
            <person name="Fujita N."/>
        </authorList>
    </citation>
    <scope>NUCLEOTIDE SEQUENCE [LARGE SCALE GENOMIC DNA]</scope>
    <source>
        <strain evidence="2 3">NBRC 16725</strain>
    </source>
</reference>
<evidence type="ECO:0000259" key="1">
    <source>
        <dbReference type="SMART" id="SM00347"/>
    </source>
</evidence>
<accession>U2Y458</accession>
<dbReference type="PANTHER" id="PTHR33164:SF43">
    <property type="entry name" value="HTH-TYPE TRANSCRIPTIONAL REPRESSOR YETL"/>
    <property type="match status" value="1"/>
</dbReference>